<dbReference type="Gene3D" id="3.30.70.270">
    <property type="match status" value="1"/>
</dbReference>
<accession>A0A4Q1AWC8</accession>
<dbReference type="CDD" id="cd01949">
    <property type="entry name" value="GGDEF"/>
    <property type="match status" value="1"/>
</dbReference>
<evidence type="ECO:0000313" key="2">
    <source>
        <dbReference type="EMBL" id="RXK14365.1"/>
    </source>
</evidence>
<dbReference type="Pfam" id="PF00990">
    <property type="entry name" value="GGDEF"/>
    <property type="match status" value="1"/>
</dbReference>
<dbReference type="PANTHER" id="PTHR46663">
    <property type="entry name" value="DIGUANYLATE CYCLASE DGCT-RELATED"/>
    <property type="match status" value="1"/>
</dbReference>
<evidence type="ECO:0000313" key="3">
    <source>
        <dbReference type="Proteomes" id="UP000289718"/>
    </source>
</evidence>
<comment type="caution">
    <text evidence="2">The sequence shown here is derived from an EMBL/GenBank/DDBJ whole genome shotgun (WGS) entry which is preliminary data.</text>
</comment>
<dbReference type="Proteomes" id="UP000289718">
    <property type="component" value="Unassembled WGS sequence"/>
</dbReference>
<proteinExistence type="predicted"/>
<dbReference type="EMBL" id="NXIE01000001">
    <property type="protein sequence ID" value="RXK14365.1"/>
    <property type="molecule type" value="Genomic_DNA"/>
</dbReference>
<dbReference type="SMART" id="SM00267">
    <property type="entry name" value="GGDEF"/>
    <property type="match status" value="1"/>
</dbReference>
<sequence>MNNNFNSYNFQTIIALNDHLKNLKKLDDIFQYLSTYISKDFGINRFQSYINDKMIYSNFKENEETLKSKQFLIKLNYNDNLEVALFYKNEYELENIANVFNILKTTFNLVSQTIYNKYLEFKIKELSLRDSLTGLYNRQYIDEYLKTILPLSSREKKKIAFLKVGIDHFKAVIDEFDYTIGDKVLKELAISLENSVRESDLVARIDSDEFLVILHNVMNEENAIMVAQKVIENFKKKKVIVNEVTNQTLMKTICTGISMFPDDAKKVEDIFRSSDIALYEARNKGRSQLFKFKKEESNIIELF</sequence>
<dbReference type="InterPro" id="IPR043128">
    <property type="entry name" value="Rev_trsase/Diguanyl_cyclase"/>
</dbReference>
<dbReference type="OrthoDB" id="5347995at2"/>
<reference evidence="2 3" key="1">
    <citation type="submission" date="2017-09" db="EMBL/GenBank/DDBJ databases">
        <title>Genomics of the genus Arcobacter.</title>
        <authorList>
            <person name="Perez-Cataluna A."/>
            <person name="Figueras M.J."/>
            <person name="Salas-Masso N."/>
        </authorList>
    </citation>
    <scope>NUCLEOTIDE SEQUENCE [LARGE SCALE GENOMIC DNA]</scope>
    <source>
        <strain evidence="2 3">F156-34</strain>
    </source>
</reference>
<organism evidence="2 3">
    <name type="scientific">Halarcobacter mediterraneus</name>
    <dbReference type="NCBI Taxonomy" id="2023153"/>
    <lineage>
        <taxon>Bacteria</taxon>
        <taxon>Pseudomonadati</taxon>
        <taxon>Campylobacterota</taxon>
        <taxon>Epsilonproteobacteria</taxon>
        <taxon>Campylobacterales</taxon>
        <taxon>Arcobacteraceae</taxon>
        <taxon>Halarcobacter</taxon>
    </lineage>
</organism>
<protein>
    <submittedName>
        <fullName evidence="2">GGDEF domain-containing protein</fullName>
    </submittedName>
</protein>
<dbReference type="InterPro" id="IPR052163">
    <property type="entry name" value="DGC-Regulatory_Protein"/>
</dbReference>
<keyword evidence="3" id="KW-1185">Reference proteome</keyword>
<evidence type="ECO:0000259" key="1">
    <source>
        <dbReference type="PROSITE" id="PS50887"/>
    </source>
</evidence>
<dbReference type="PROSITE" id="PS50887">
    <property type="entry name" value="GGDEF"/>
    <property type="match status" value="1"/>
</dbReference>
<dbReference type="SUPFAM" id="SSF55073">
    <property type="entry name" value="Nucleotide cyclase"/>
    <property type="match status" value="1"/>
</dbReference>
<dbReference type="AlphaFoldDB" id="A0A4Q1AWC8"/>
<gene>
    <name evidence="2" type="ORF">CP965_02650</name>
</gene>
<dbReference type="InterPro" id="IPR000160">
    <property type="entry name" value="GGDEF_dom"/>
</dbReference>
<name>A0A4Q1AWC8_9BACT</name>
<feature type="domain" description="GGDEF" evidence="1">
    <location>
        <begin position="157"/>
        <end position="294"/>
    </location>
</feature>
<dbReference type="InterPro" id="IPR029787">
    <property type="entry name" value="Nucleotide_cyclase"/>
</dbReference>
<dbReference type="RefSeq" id="WP_129060499.1">
    <property type="nucleotide sequence ID" value="NZ_NXIE01000001.1"/>
</dbReference>
<dbReference type="PANTHER" id="PTHR46663:SF2">
    <property type="entry name" value="GGDEF DOMAIN-CONTAINING PROTEIN"/>
    <property type="match status" value="1"/>
</dbReference>
<dbReference type="NCBIfam" id="TIGR00254">
    <property type="entry name" value="GGDEF"/>
    <property type="match status" value="1"/>
</dbReference>